<comment type="caution">
    <text evidence="7">The sequence shown here is derived from an EMBL/GenBank/DDBJ whole genome shotgun (WGS) entry which is preliminary data.</text>
</comment>
<name>A0A9W9JZ86_9EURO</name>
<dbReference type="GO" id="GO:0016787">
    <property type="term" value="F:hydrolase activity"/>
    <property type="evidence" value="ECO:0007669"/>
    <property type="project" value="UniProtKB-KW"/>
</dbReference>
<organism evidence="7 8">
    <name type="scientific">Penicillium alfredii</name>
    <dbReference type="NCBI Taxonomy" id="1506179"/>
    <lineage>
        <taxon>Eukaryota</taxon>
        <taxon>Fungi</taxon>
        <taxon>Dikarya</taxon>
        <taxon>Ascomycota</taxon>
        <taxon>Pezizomycotina</taxon>
        <taxon>Eurotiomycetes</taxon>
        <taxon>Eurotiomycetidae</taxon>
        <taxon>Eurotiales</taxon>
        <taxon>Aspergillaceae</taxon>
        <taxon>Penicillium</taxon>
    </lineage>
</organism>
<reference evidence="7" key="2">
    <citation type="journal article" date="2023" name="IMA Fungus">
        <title>Comparative genomic study of the Penicillium genus elucidates a diverse pangenome and 15 lateral gene transfer events.</title>
        <authorList>
            <person name="Petersen C."/>
            <person name="Sorensen T."/>
            <person name="Nielsen M.R."/>
            <person name="Sondergaard T.E."/>
            <person name="Sorensen J.L."/>
            <person name="Fitzpatrick D.A."/>
            <person name="Frisvad J.C."/>
            <person name="Nielsen K.L."/>
        </authorList>
    </citation>
    <scope>NUCLEOTIDE SEQUENCE</scope>
    <source>
        <strain evidence="7">IBT 34128</strain>
    </source>
</reference>
<dbReference type="PANTHER" id="PTHR23131:SF0">
    <property type="entry name" value="ENDORIBONUCLEASE LACTB2"/>
    <property type="match status" value="1"/>
</dbReference>
<dbReference type="InterPro" id="IPR047921">
    <property type="entry name" value="LACTB2-like_MBL-fold"/>
</dbReference>
<dbReference type="FunFam" id="1.10.10.10:FF:000328">
    <property type="entry name" value="Lactamase beta 2"/>
    <property type="match status" value="1"/>
</dbReference>
<dbReference type="InterPro" id="IPR036388">
    <property type="entry name" value="WH-like_DNA-bd_sf"/>
</dbReference>
<evidence type="ECO:0000256" key="1">
    <source>
        <dbReference type="ARBA" id="ARBA00001947"/>
    </source>
</evidence>
<evidence type="ECO:0000256" key="2">
    <source>
        <dbReference type="ARBA" id="ARBA00006759"/>
    </source>
</evidence>
<dbReference type="InterPro" id="IPR001279">
    <property type="entry name" value="Metallo-B-lactamas"/>
</dbReference>
<proteinExistence type="inferred from homology"/>
<dbReference type="GO" id="GO:0044550">
    <property type="term" value="P:secondary metabolite biosynthetic process"/>
    <property type="evidence" value="ECO:0007669"/>
    <property type="project" value="TreeGrafter"/>
</dbReference>
<dbReference type="SUPFAM" id="SSF56281">
    <property type="entry name" value="Metallo-hydrolase/oxidoreductase"/>
    <property type="match status" value="1"/>
</dbReference>
<evidence type="ECO:0000256" key="4">
    <source>
        <dbReference type="ARBA" id="ARBA00022801"/>
    </source>
</evidence>
<evidence type="ECO:0000256" key="3">
    <source>
        <dbReference type="ARBA" id="ARBA00022723"/>
    </source>
</evidence>
<dbReference type="GeneID" id="81397956"/>
<sequence length="292" mass="32445">MATQLVRLPEVERLSASVVRILGGNPGKFTLQGTNTYLIGSGHQRILIDTGEGKPTWAAHLQSLLSEEKATVHQALITHWHGDHVNGIPDLLKICPRAQVFKHQPDAGQTEIQDGQVFRVEGATLTAFHTPGHTEDHMVFVLDEENALFTGDNVLGHGTAVFEDLHVYLSSLHRMRDRVSGRGYPGHGAVIDNATARVVEYIKHRQQREDEVLRVMQYGKLDVPENEPSPNPKRGWTPLQLVRVIYRDIPESLHLPASHGVLQVLLKLEAEGRVVHDSDSGDWTLAGQRPTL</sequence>
<feature type="domain" description="Metallo-beta-lactamase" evidence="6">
    <location>
        <begin position="33"/>
        <end position="187"/>
    </location>
</feature>
<gene>
    <name evidence="7" type="ORF">NUU61_008262</name>
</gene>
<evidence type="ECO:0000313" key="7">
    <source>
        <dbReference type="EMBL" id="KAJ5086955.1"/>
    </source>
</evidence>
<dbReference type="CDD" id="cd07722">
    <property type="entry name" value="LACTB2-like_MBL-fold"/>
    <property type="match status" value="1"/>
</dbReference>
<dbReference type="RefSeq" id="XP_056509080.1">
    <property type="nucleotide sequence ID" value="XM_056658787.1"/>
</dbReference>
<dbReference type="AlphaFoldDB" id="A0A9W9JZ86"/>
<comment type="cofactor">
    <cofactor evidence="1">
        <name>Zn(2+)</name>
        <dbReference type="ChEBI" id="CHEBI:29105"/>
    </cofactor>
</comment>
<evidence type="ECO:0000313" key="8">
    <source>
        <dbReference type="Proteomes" id="UP001141434"/>
    </source>
</evidence>
<keyword evidence="8" id="KW-1185">Reference proteome</keyword>
<dbReference type="Pfam" id="PF17778">
    <property type="entry name" value="WHD_BLACT"/>
    <property type="match status" value="1"/>
</dbReference>
<dbReference type="Gene3D" id="3.60.15.10">
    <property type="entry name" value="Ribonuclease Z/Hydroxyacylglutathione hydrolase-like"/>
    <property type="match status" value="1"/>
</dbReference>
<accession>A0A9W9JZ86</accession>
<protein>
    <recommendedName>
        <fullName evidence="6">Metallo-beta-lactamase domain-containing protein</fullName>
    </recommendedName>
</protein>
<reference evidence="7" key="1">
    <citation type="submission" date="2022-11" db="EMBL/GenBank/DDBJ databases">
        <authorList>
            <person name="Petersen C."/>
        </authorList>
    </citation>
    <scope>NUCLEOTIDE SEQUENCE</scope>
    <source>
        <strain evidence="7">IBT 34128</strain>
    </source>
</reference>
<dbReference type="Gene3D" id="1.10.10.10">
    <property type="entry name" value="Winged helix-like DNA-binding domain superfamily/Winged helix DNA-binding domain"/>
    <property type="match status" value="1"/>
</dbReference>
<dbReference type="InterPro" id="IPR041516">
    <property type="entry name" value="LACTB2_WH"/>
</dbReference>
<comment type="similarity">
    <text evidence="2">Belongs to the metallo-beta-lactamase superfamily. Glyoxalase II family.</text>
</comment>
<keyword evidence="4" id="KW-0378">Hydrolase</keyword>
<dbReference type="PANTHER" id="PTHR23131">
    <property type="entry name" value="ENDORIBONUCLEASE LACTB2"/>
    <property type="match status" value="1"/>
</dbReference>
<dbReference type="InterPro" id="IPR036866">
    <property type="entry name" value="RibonucZ/Hydroxyglut_hydro"/>
</dbReference>
<dbReference type="Proteomes" id="UP001141434">
    <property type="component" value="Unassembled WGS sequence"/>
</dbReference>
<dbReference type="InterPro" id="IPR050662">
    <property type="entry name" value="Sec-metab_biosynth-thioest"/>
</dbReference>
<keyword evidence="5" id="KW-0862">Zinc</keyword>
<dbReference type="OrthoDB" id="17458at2759"/>
<dbReference type="Pfam" id="PF00753">
    <property type="entry name" value="Lactamase_B"/>
    <property type="match status" value="2"/>
</dbReference>
<dbReference type="SMART" id="SM00849">
    <property type="entry name" value="Lactamase_B"/>
    <property type="match status" value="1"/>
</dbReference>
<evidence type="ECO:0000259" key="6">
    <source>
        <dbReference type="SMART" id="SM00849"/>
    </source>
</evidence>
<dbReference type="GO" id="GO:0046872">
    <property type="term" value="F:metal ion binding"/>
    <property type="evidence" value="ECO:0007669"/>
    <property type="project" value="UniProtKB-KW"/>
</dbReference>
<evidence type="ECO:0000256" key="5">
    <source>
        <dbReference type="ARBA" id="ARBA00022833"/>
    </source>
</evidence>
<dbReference type="EMBL" id="JAPMSZ010000010">
    <property type="protein sequence ID" value="KAJ5086955.1"/>
    <property type="molecule type" value="Genomic_DNA"/>
</dbReference>
<dbReference type="FunFam" id="3.60.15.10:FF:000041">
    <property type="entry name" value="Metallo-beta-lactamase domain protein"/>
    <property type="match status" value="1"/>
</dbReference>
<keyword evidence="3" id="KW-0479">Metal-binding</keyword>